<comment type="caution">
    <text evidence="2">The sequence shown here is derived from an EMBL/GenBank/DDBJ whole genome shotgun (WGS) entry which is preliminary data.</text>
</comment>
<organism evidence="2 3">
    <name type="scientific">Cardiobacterium valvarum F0432</name>
    <dbReference type="NCBI Taxonomy" id="797473"/>
    <lineage>
        <taxon>Bacteria</taxon>
        <taxon>Pseudomonadati</taxon>
        <taxon>Pseudomonadota</taxon>
        <taxon>Gammaproteobacteria</taxon>
        <taxon>Cardiobacteriales</taxon>
        <taxon>Cardiobacteriaceae</taxon>
        <taxon>Cardiobacterium</taxon>
    </lineage>
</organism>
<proteinExistence type="predicted"/>
<name>G9ZBX9_9GAMM</name>
<dbReference type="STRING" id="797473.HMPREF9080_00256"/>
<dbReference type="InterPro" id="IPR018958">
    <property type="entry name" value="Knr4/Smi1-like_dom"/>
</dbReference>
<reference evidence="2 3" key="1">
    <citation type="submission" date="2011-08" db="EMBL/GenBank/DDBJ databases">
        <authorList>
            <person name="Weinstock G."/>
            <person name="Sodergren E."/>
            <person name="Clifton S."/>
            <person name="Fulton L."/>
            <person name="Fulton B."/>
            <person name="Courtney L."/>
            <person name="Fronick C."/>
            <person name="Harrison M."/>
            <person name="Strong C."/>
            <person name="Farmer C."/>
            <person name="Delahaunty K."/>
            <person name="Markovic C."/>
            <person name="Hall O."/>
            <person name="Minx P."/>
            <person name="Tomlinson C."/>
            <person name="Mitreva M."/>
            <person name="Hou S."/>
            <person name="Chen J."/>
            <person name="Wollam A."/>
            <person name="Pepin K.H."/>
            <person name="Johnson M."/>
            <person name="Bhonagiri V."/>
            <person name="Zhang X."/>
            <person name="Suruliraj S."/>
            <person name="Warren W."/>
            <person name="Chinwalla A."/>
            <person name="Mardis E.R."/>
            <person name="Wilson R.K."/>
        </authorList>
    </citation>
    <scope>NUCLEOTIDE SEQUENCE [LARGE SCALE GENOMIC DNA]</scope>
    <source>
        <strain evidence="2 3">F0432</strain>
    </source>
</reference>
<dbReference type="InterPro" id="IPR037883">
    <property type="entry name" value="Knr4/Smi1-like_sf"/>
</dbReference>
<dbReference type="Proteomes" id="UP000004750">
    <property type="component" value="Unassembled WGS sequence"/>
</dbReference>
<dbReference type="SUPFAM" id="SSF160631">
    <property type="entry name" value="SMI1/KNR4-like"/>
    <property type="match status" value="1"/>
</dbReference>
<feature type="domain" description="Knr4/Smi1-like" evidence="1">
    <location>
        <begin position="29"/>
        <end position="134"/>
    </location>
</feature>
<dbReference type="HOGENOM" id="CLU_136638_0_0_6"/>
<evidence type="ECO:0000313" key="2">
    <source>
        <dbReference type="EMBL" id="EHM55955.1"/>
    </source>
</evidence>
<sequence>MDIHDLINEIKADPRCEVYPAEPDIPLPGAELPLDLARFYTETDGMFLYKDDPVHHIEIVGRRDFIPTNRSLYPDEWAETIGDIRRHWYLIARAAQGQYINIDLTEARHGECYDNRHNDRYAPAIAHNFTELLALLYHRKGDIWYWLYKTYRPNGDPHDMPLI</sequence>
<gene>
    <name evidence="2" type="ORF">HMPREF9080_00256</name>
</gene>
<dbReference type="RefSeq" id="WP_006984283.1">
    <property type="nucleotide sequence ID" value="NZ_JH417888.1"/>
</dbReference>
<protein>
    <recommendedName>
        <fullName evidence="1">Knr4/Smi1-like domain-containing protein</fullName>
    </recommendedName>
</protein>
<dbReference type="EMBL" id="AGCM01000015">
    <property type="protein sequence ID" value="EHM55955.1"/>
    <property type="molecule type" value="Genomic_DNA"/>
</dbReference>
<dbReference type="Pfam" id="PF09346">
    <property type="entry name" value="SMI1_KNR4"/>
    <property type="match status" value="1"/>
</dbReference>
<evidence type="ECO:0000259" key="1">
    <source>
        <dbReference type="Pfam" id="PF09346"/>
    </source>
</evidence>
<dbReference type="AlphaFoldDB" id="G9ZBX9"/>
<evidence type="ECO:0000313" key="3">
    <source>
        <dbReference type="Proteomes" id="UP000004750"/>
    </source>
</evidence>
<accession>G9ZBX9</accession>